<organism evidence="1 2">
    <name type="scientific">Janthinobacterium lividum</name>
    <dbReference type="NCBI Taxonomy" id="29581"/>
    <lineage>
        <taxon>Bacteria</taxon>
        <taxon>Pseudomonadati</taxon>
        <taxon>Pseudomonadota</taxon>
        <taxon>Betaproteobacteria</taxon>
        <taxon>Burkholderiales</taxon>
        <taxon>Oxalobacteraceae</taxon>
        <taxon>Janthinobacterium</taxon>
    </lineage>
</organism>
<protein>
    <recommendedName>
        <fullName evidence="3">RiboL-PSP-HEPN domain-containing protein</fullName>
    </recommendedName>
</protein>
<dbReference type="AlphaFoldDB" id="A0AB38C627"/>
<sequence length="193" mass="21483">MEELVEPDNICELDIRAGMFGWSPRERHALVSSVDIVETVPEAVQRLLMTAKNLVVFSCFHYPFNMVAAQTAFSAIELAVRLRSEADGLSGNLRGLHDSMQRAINQKWIADDATLSRPLRQQQVVSPEAGLTYVEVPAAEQFVEVLGKVFPKYRNEMAHGSSIMDNLGADMVLDANRIINQIFRQTPVSNALP</sequence>
<proteinExistence type="predicted"/>
<reference evidence="1 2" key="1">
    <citation type="submission" date="2016-11" db="EMBL/GenBank/DDBJ databases">
        <authorList>
            <person name="Varghese N."/>
            <person name="Submissions S."/>
        </authorList>
    </citation>
    <scope>NUCLEOTIDE SEQUENCE [LARGE SCALE GENOMIC DNA]</scope>
    <source>
        <strain evidence="1 2">NFR18</strain>
    </source>
</reference>
<evidence type="ECO:0000313" key="1">
    <source>
        <dbReference type="EMBL" id="SFX38485.1"/>
    </source>
</evidence>
<accession>A0AB38C627</accession>
<comment type="caution">
    <text evidence="1">The sequence shown here is derived from an EMBL/GenBank/DDBJ whole genome shotgun (WGS) entry which is preliminary data.</text>
</comment>
<evidence type="ECO:0008006" key="3">
    <source>
        <dbReference type="Google" id="ProtNLM"/>
    </source>
</evidence>
<dbReference type="Proteomes" id="UP000182489">
    <property type="component" value="Unassembled WGS sequence"/>
</dbReference>
<gene>
    <name evidence="1" type="ORF">SAMN03097694_1884</name>
</gene>
<dbReference type="RefSeq" id="WP_072453608.1">
    <property type="nucleotide sequence ID" value="NZ_FPKH01000001.1"/>
</dbReference>
<dbReference type="EMBL" id="FPKH01000001">
    <property type="protein sequence ID" value="SFX38485.1"/>
    <property type="molecule type" value="Genomic_DNA"/>
</dbReference>
<name>A0AB38C627_9BURK</name>
<evidence type="ECO:0000313" key="2">
    <source>
        <dbReference type="Proteomes" id="UP000182489"/>
    </source>
</evidence>